<evidence type="ECO:0000313" key="1">
    <source>
        <dbReference type="EMBL" id="THG38460.1"/>
    </source>
</evidence>
<proteinExistence type="predicted"/>
<name>A0ABY2QE02_9SPHN</name>
<evidence type="ECO:0008006" key="3">
    <source>
        <dbReference type="Google" id="ProtNLM"/>
    </source>
</evidence>
<organism evidence="1 2">
    <name type="scientific">Sphingomonas olei</name>
    <dbReference type="NCBI Taxonomy" id="1886787"/>
    <lineage>
        <taxon>Bacteria</taxon>
        <taxon>Pseudomonadati</taxon>
        <taxon>Pseudomonadota</taxon>
        <taxon>Alphaproteobacteria</taxon>
        <taxon>Sphingomonadales</taxon>
        <taxon>Sphingomonadaceae</taxon>
        <taxon>Sphingomonas</taxon>
    </lineage>
</organism>
<dbReference type="Proteomes" id="UP000308038">
    <property type="component" value="Unassembled WGS sequence"/>
</dbReference>
<reference evidence="1 2" key="1">
    <citation type="submission" date="2019-04" db="EMBL/GenBank/DDBJ databases">
        <title>Microbes associate with the intestines of laboratory mice.</title>
        <authorList>
            <person name="Navarre W."/>
            <person name="Wong E."/>
            <person name="Huang K.C."/>
            <person name="Tropini C."/>
            <person name="Ng K."/>
            <person name="Yu B."/>
        </authorList>
    </citation>
    <scope>NUCLEOTIDE SEQUENCE [LARGE SCALE GENOMIC DNA]</scope>
    <source>
        <strain evidence="1 2">NM83_B4-11</strain>
    </source>
</reference>
<gene>
    <name evidence="1" type="ORF">E5988_14205</name>
</gene>
<dbReference type="RefSeq" id="WP_046409810.1">
    <property type="nucleotide sequence ID" value="NZ_SSTI01000011.1"/>
</dbReference>
<evidence type="ECO:0000313" key="2">
    <source>
        <dbReference type="Proteomes" id="UP000308038"/>
    </source>
</evidence>
<dbReference type="EMBL" id="SSTI01000011">
    <property type="protein sequence ID" value="THG38460.1"/>
    <property type="molecule type" value="Genomic_DNA"/>
</dbReference>
<accession>A0ABY2QE02</accession>
<keyword evidence="2" id="KW-1185">Reference proteome</keyword>
<protein>
    <recommendedName>
        <fullName evidence="3">DUF1488 family protein</fullName>
    </recommendedName>
</protein>
<comment type="caution">
    <text evidence="1">The sequence shown here is derived from an EMBL/GenBank/DDBJ whole genome shotgun (WGS) entry which is preliminary data.</text>
</comment>
<sequence length="90" mass="9780">MAQGQIEIDNNSILDNIDAELVEFTAEVDGDDYEFAVQYDLLEALSGDRPDGDGVEMLNRFIDQVSDAALSALSRNSDANPIVVSEADLE</sequence>